<evidence type="ECO:0000313" key="2">
    <source>
        <dbReference type="Proteomes" id="UP001107558"/>
    </source>
</evidence>
<dbReference type="Proteomes" id="UP001107558">
    <property type="component" value="Chromosome 2"/>
</dbReference>
<accession>A0A9J6C1Z8</accession>
<organism evidence="1 2">
    <name type="scientific">Polypedilum vanderplanki</name>
    <name type="common">Sleeping chironomid midge</name>
    <dbReference type="NCBI Taxonomy" id="319348"/>
    <lineage>
        <taxon>Eukaryota</taxon>
        <taxon>Metazoa</taxon>
        <taxon>Ecdysozoa</taxon>
        <taxon>Arthropoda</taxon>
        <taxon>Hexapoda</taxon>
        <taxon>Insecta</taxon>
        <taxon>Pterygota</taxon>
        <taxon>Neoptera</taxon>
        <taxon>Endopterygota</taxon>
        <taxon>Diptera</taxon>
        <taxon>Nematocera</taxon>
        <taxon>Chironomoidea</taxon>
        <taxon>Chironomidae</taxon>
        <taxon>Chironominae</taxon>
        <taxon>Polypedilum</taxon>
        <taxon>Polypedilum</taxon>
    </lineage>
</organism>
<name>A0A9J6C1Z8_POLVA</name>
<reference evidence="1" key="1">
    <citation type="submission" date="2021-03" db="EMBL/GenBank/DDBJ databases">
        <title>Chromosome level genome of the anhydrobiotic midge Polypedilum vanderplanki.</title>
        <authorList>
            <person name="Yoshida Y."/>
            <person name="Kikawada T."/>
            <person name="Gusev O."/>
        </authorList>
    </citation>
    <scope>NUCLEOTIDE SEQUENCE</scope>
    <source>
        <strain evidence="1">NIAS01</strain>
        <tissue evidence="1">Whole body or cell culture</tissue>
    </source>
</reference>
<dbReference type="AlphaFoldDB" id="A0A9J6C1Z8"/>
<keyword evidence="2" id="KW-1185">Reference proteome</keyword>
<dbReference type="EMBL" id="JADBJN010000002">
    <property type="protein sequence ID" value="KAG5676204.1"/>
    <property type="molecule type" value="Genomic_DNA"/>
</dbReference>
<gene>
    <name evidence="1" type="ORF">PVAND_006053</name>
</gene>
<protein>
    <submittedName>
        <fullName evidence="1">Uncharacterized protein</fullName>
    </submittedName>
</protein>
<comment type="caution">
    <text evidence="1">The sequence shown here is derived from an EMBL/GenBank/DDBJ whole genome shotgun (WGS) entry which is preliminary data.</text>
</comment>
<sequence length="287" mass="33934">MDTRWFREKQDFPPFNANLGYLSSTNWSNPWISTNEKKQFISPQQFNQNAQISGFSFLVLQHGQIFNQHTQFLPLKNTISAFHCLEEVEPCEYKCEKVQRRNKVNEKIEESKVYENLVQNEEKSTESCRKIEGNQEKIKKKRRKNKKNLKKEKNRGNEIDYEVEINLLADWLESLHINTEKHEHVDEPKSVKDTNSDQNVLETEKRTKFSDEIIRDLRDLHLAFKNSNEPQKLCIKFNFISVSRVVIGVQQLLNLFSLAIPPNRKSRKKIFDVTLHFMVNLFMKTSA</sequence>
<evidence type="ECO:0000313" key="1">
    <source>
        <dbReference type="EMBL" id="KAG5676204.1"/>
    </source>
</evidence>
<proteinExistence type="predicted"/>